<dbReference type="EMBL" id="FNBX01000006">
    <property type="protein sequence ID" value="SDF47329.1"/>
    <property type="molecule type" value="Genomic_DNA"/>
</dbReference>
<organism evidence="1 2">
    <name type="scientific">Desulfovibrio legallii</name>
    <dbReference type="NCBI Taxonomy" id="571438"/>
    <lineage>
        <taxon>Bacteria</taxon>
        <taxon>Pseudomonadati</taxon>
        <taxon>Thermodesulfobacteriota</taxon>
        <taxon>Desulfovibrionia</taxon>
        <taxon>Desulfovibrionales</taxon>
        <taxon>Desulfovibrionaceae</taxon>
        <taxon>Desulfovibrio</taxon>
    </lineage>
</organism>
<dbReference type="Proteomes" id="UP000199355">
    <property type="component" value="Unassembled WGS sequence"/>
</dbReference>
<gene>
    <name evidence="1" type="ORF">SAMN05192586_10630</name>
</gene>
<dbReference type="AlphaFoldDB" id="A0A1G7LED4"/>
<sequence length="30" mass="3407">MLAKKIVLVYVSEDVLGDVPWHATIKVERP</sequence>
<accession>A0A1G7LED4</accession>
<protein>
    <submittedName>
        <fullName evidence="1">Uncharacterized protein</fullName>
    </submittedName>
</protein>
<evidence type="ECO:0000313" key="1">
    <source>
        <dbReference type="EMBL" id="SDF47329.1"/>
    </source>
</evidence>
<reference evidence="2" key="1">
    <citation type="submission" date="2016-10" db="EMBL/GenBank/DDBJ databases">
        <authorList>
            <person name="Varghese N."/>
            <person name="Submissions S."/>
        </authorList>
    </citation>
    <scope>NUCLEOTIDE SEQUENCE [LARGE SCALE GENOMIC DNA]</scope>
    <source>
        <strain evidence="2">KHC7</strain>
    </source>
</reference>
<evidence type="ECO:0000313" key="2">
    <source>
        <dbReference type="Proteomes" id="UP000199355"/>
    </source>
</evidence>
<dbReference type="STRING" id="571438.SAMN05192586_10630"/>
<proteinExistence type="predicted"/>
<name>A0A1G7LED4_9BACT</name>
<keyword evidence="2" id="KW-1185">Reference proteome</keyword>